<evidence type="ECO:0000256" key="5">
    <source>
        <dbReference type="ARBA" id="ARBA00022692"/>
    </source>
</evidence>
<keyword evidence="5 8" id="KW-0812">Transmembrane</keyword>
<keyword evidence="3" id="KW-0813">Transport</keyword>
<protein>
    <submittedName>
        <fullName evidence="9">Uncharacterized protein</fullName>
    </submittedName>
</protein>
<feature type="transmembrane region" description="Helical" evidence="8">
    <location>
        <begin position="237"/>
        <end position="257"/>
    </location>
</feature>
<dbReference type="NCBIfam" id="TIGR00912">
    <property type="entry name" value="2A0309"/>
    <property type="match status" value="1"/>
</dbReference>
<feature type="transmembrane region" description="Helical" evidence="8">
    <location>
        <begin position="325"/>
        <end position="344"/>
    </location>
</feature>
<comment type="caution">
    <text evidence="9">The sequence shown here is derived from an EMBL/GenBank/DDBJ whole genome shotgun (WGS) entry which is preliminary data.</text>
</comment>
<feature type="transmembrane region" description="Helical" evidence="8">
    <location>
        <begin position="135"/>
        <end position="153"/>
    </location>
</feature>
<dbReference type="GO" id="GO:0016020">
    <property type="term" value="C:membrane"/>
    <property type="evidence" value="ECO:0007669"/>
    <property type="project" value="UniProtKB-SubCell"/>
</dbReference>
<evidence type="ECO:0000313" key="9">
    <source>
        <dbReference type="EMBL" id="PYZ95169.1"/>
    </source>
</evidence>
<proteinExistence type="inferred from homology"/>
<feature type="transmembrane region" description="Helical" evidence="8">
    <location>
        <begin position="64"/>
        <end position="83"/>
    </location>
</feature>
<comment type="similarity">
    <text evidence="2">Belongs to the amino acid-polyamine-organocation (APC) superfamily. Spore germination protein (SGP) (TC 2.A.3.9) family.</text>
</comment>
<feature type="transmembrane region" description="Helical" evidence="8">
    <location>
        <begin position="196"/>
        <end position="217"/>
    </location>
</feature>
<keyword evidence="7 8" id="KW-0472">Membrane</keyword>
<evidence type="ECO:0000256" key="8">
    <source>
        <dbReference type="SAM" id="Phobius"/>
    </source>
</evidence>
<comment type="subcellular location">
    <subcellularLocation>
        <location evidence="1">Membrane</location>
        <topology evidence="1">Multi-pass membrane protein</topology>
    </subcellularLocation>
</comment>
<evidence type="ECO:0000256" key="2">
    <source>
        <dbReference type="ARBA" id="ARBA00007998"/>
    </source>
</evidence>
<dbReference type="InterPro" id="IPR004761">
    <property type="entry name" value="Spore_GerAB"/>
</dbReference>
<evidence type="ECO:0000256" key="4">
    <source>
        <dbReference type="ARBA" id="ARBA00022544"/>
    </source>
</evidence>
<dbReference type="PANTHER" id="PTHR34975:SF2">
    <property type="entry name" value="SPORE GERMINATION PROTEIN A2"/>
    <property type="match status" value="1"/>
</dbReference>
<name>A0A323TK48_9BACI</name>
<feature type="transmembrane region" description="Helical" evidence="8">
    <location>
        <begin position="95"/>
        <end position="115"/>
    </location>
</feature>
<sequence length="421" mass="47930">MPIFSSSFPPVPRVIVIIISIHEKRIRGKLIEQIVIILSYIGKDKLKQIDRGECLMGEDKVSRLYLLLIFYTTIGLKNHLVIIPPLSVTAGRDGWISVIFSFALHAIWLLLIYYLLNKMNGVPIYQWITRRVGKVIAIITCLSICSVLLLLATHSTTELAKWTSITYLPLTPDLIIMGSIAILCLLTSLTNLRTIAILNGVLLPVIVLLGLFVMLANMPNKDASLLLPILEKGYSPVFSGMVYPSAGLGEMVIIVCIQHRIKNQIKYWHLLLFTFLVSVLIIGPLSAGFMEFGVEEMQRLRFPTYEQWAIVSMGRFVEQIDFLSIFQWLSGTFIRVSFLIYLITQIIPIYNRKWKTMIVIGLYLTMLWITQIPKSDMEYLSFINQFFLPGTLIYFIVLTVILLVISFIPGSKKEVKRHETA</sequence>
<evidence type="ECO:0000256" key="6">
    <source>
        <dbReference type="ARBA" id="ARBA00022989"/>
    </source>
</evidence>
<dbReference type="GO" id="GO:0009847">
    <property type="term" value="P:spore germination"/>
    <property type="evidence" value="ECO:0007669"/>
    <property type="project" value="InterPro"/>
</dbReference>
<keyword evidence="6 8" id="KW-1133">Transmembrane helix</keyword>
<evidence type="ECO:0000256" key="3">
    <source>
        <dbReference type="ARBA" id="ARBA00022448"/>
    </source>
</evidence>
<dbReference type="Pfam" id="PF03845">
    <property type="entry name" value="Spore_permease"/>
    <property type="match status" value="1"/>
</dbReference>
<reference evidence="9 10" key="1">
    <citation type="submission" date="2017-10" db="EMBL/GenBank/DDBJ databases">
        <title>Bacillus sp. nov., a halophilic bacterium isolated from a Keqin Lake.</title>
        <authorList>
            <person name="Wang H."/>
        </authorList>
    </citation>
    <scope>NUCLEOTIDE SEQUENCE [LARGE SCALE GENOMIC DNA]</scope>
    <source>
        <strain evidence="9 10">KQ-12</strain>
    </source>
</reference>
<evidence type="ECO:0000256" key="1">
    <source>
        <dbReference type="ARBA" id="ARBA00004141"/>
    </source>
</evidence>
<keyword evidence="10" id="KW-1185">Reference proteome</keyword>
<gene>
    <name evidence="9" type="ORF">CR194_06545</name>
</gene>
<feature type="transmembrane region" description="Helical" evidence="8">
    <location>
        <begin position="165"/>
        <end position="189"/>
    </location>
</feature>
<feature type="transmembrane region" description="Helical" evidence="8">
    <location>
        <begin position="356"/>
        <end position="374"/>
    </location>
</feature>
<evidence type="ECO:0000256" key="7">
    <source>
        <dbReference type="ARBA" id="ARBA00023136"/>
    </source>
</evidence>
<accession>A0A323TK48</accession>
<dbReference type="Proteomes" id="UP000248214">
    <property type="component" value="Unassembled WGS sequence"/>
</dbReference>
<evidence type="ECO:0000313" key="10">
    <source>
        <dbReference type="Proteomes" id="UP000248214"/>
    </source>
</evidence>
<dbReference type="PANTHER" id="PTHR34975">
    <property type="entry name" value="SPORE GERMINATION PROTEIN A2"/>
    <property type="match status" value="1"/>
</dbReference>
<organism evidence="9 10">
    <name type="scientific">Salipaludibacillus keqinensis</name>
    <dbReference type="NCBI Taxonomy" id="2045207"/>
    <lineage>
        <taxon>Bacteria</taxon>
        <taxon>Bacillati</taxon>
        <taxon>Bacillota</taxon>
        <taxon>Bacilli</taxon>
        <taxon>Bacillales</taxon>
        <taxon>Bacillaceae</taxon>
    </lineage>
</organism>
<feature type="transmembrane region" description="Helical" evidence="8">
    <location>
        <begin position="386"/>
        <end position="408"/>
    </location>
</feature>
<dbReference type="AlphaFoldDB" id="A0A323TK48"/>
<feature type="transmembrane region" description="Helical" evidence="8">
    <location>
        <begin position="269"/>
        <end position="290"/>
    </location>
</feature>
<keyword evidence="4" id="KW-0309">Germination</keyword>
<dbReference type="EMBL" id="PDOD01000001">
    <property type="protein sequence ID" value="PYZ95169.1"/>
    <property type="molecule type" value="Genomic_DNA"/>
</dbReference>